<reference evidence="1 2" key="1">
    <citation type="submission" date="2023-07" db="EMBL/GenBank/DDBJ databases">
        <title>Paenibacillus sp. JX-17 nov. isolated from soil.</title>
        <authorList>
            <person name="Wan Y."/>
            <person name="Liu B."/>
        </authorList>
    </citation>
    <scope>NUCLEOTIDE SEQUENCE [LARGE SCALE GENOMIC DNA]</scope>
    <source>
        <strain evidence="1 2">JX-17</strain>
    </source>
</reference>
<dbReference type="PANTHER" id="PTHR35332:SF2">
    <property type="entry name" value="REGULATION OF ENOLASE PROTEIN 1"/>
    <property type="match status" value="1"/>
</dbReference>
<name>A0ABT9C8A3_9BACL</name>
<keyword evidence="2" id="KW-1185">Reference proteome</keyword>
<dbReference type="Proteomes" id="UP001240171">
    <property type="component" value="Unassembled WGS sequence"/>
</dbReference>
<protein>
    <submittedName>
        <fullName evidence="1">DUF1349 domain-containing protein</fullName>
    </submittedName>
</protein>
<proteinExistence type="predicted"/>
<dbReference type="PANTHER" id="PTHR35332">
    <property type="entry name" value="REGULATION OF ENOLASE PROTEIN 1"/>
    <property type="match status" value="1"/>
</dbReference>
<organism evidence="1 2">
    <name type="scientific">Paenibacillus lacisoli</name>
    <dbReference type="NCBI Taxonomy" id="3064525"/>
    <lineage>
        <taxon>Bacteria</taxon>
        <taxon>Bacillati</taxon>
        <taxon>Bacillota</taxon>
        <taxon>Bacilli</taxon>
        <taxon>Bacillales</taxon>
        <taxon>Paenibacillaceae</taxon>
        <taxon>Paenibacillus</taxon>
    </lineage>
</organism>
<gene>
    <name evidence="1" type="ORF">Q5741_00255</name>
</gene>
<dbReference type="Pfam" id="PF07081">
    <property type="entry name" value="DUF1349"/>
    <property type="match status" value="1"/>
</dbReference>
<accession>A0ABT9C8A3</accession>
<comment type="caution">
    <text evidence="1">The sequence shown here is derived from an EMBL/GenBank/DDBJ whole genome shotgun (WGS) entry which is preliminary data.</text>
</comment>
<dbReference type="SUPFAM" id="SSF49899">
    <property type="entry name" value="Concanavalin A-like lectins/glucanases"/>
    <property type="match status" value="1"/>
</dbReference>
<dbReference type="InterPro" id="IPR013320">
    <property type="entry name" value="ConA-like_dom_sf"/>
</dbReference>
<dbReference type="Gene3D" id="2.60.120.200">
    <property type="match status" value="1"/>
</dbReference>
<dbReference type="EMBL" id="JAUQTB010000001">
    <property type="protein sequence ID" value="MDO7904838.1"/>
    <property type="molecule type" value="Genomic_DNA"/>
</dbReference>
<dbReference type="RefSeq" id="WP_305022037.1">
    <property type="nucleotide sequence ID" value="NZ_JAUQTB010000001.1"/>
</dbReference>
<evidence type="ECO:0000313" key="2">
    <source>
        <dbReference type="Proteomes" id="UP001240171"/>
    </source>
</evidence>
<evidence type="ECO:0000313" key="1">
    <source>
        <dbReference type="EMBL" id="MDO7904838.1"/>
    </source>
</evidence>
<sequence>MENIVNWQKGTWTVQPEKVELTEDGMIVQAAEGSDYWEETMYGFKHDNGHALLSSWEDNSAVEVSFKLDTFTELYDQAGLMLWKGTQQWIKAGIEINDGQPNLAVVVTNGCSDWSLSPVPDWKGQQVTIRASQMNDAVIIRAAGEDGHWRTIRVARFTREPGRQAGPFTCGPTRAGLRVLFTRWVHTAPDKDIHEDPPFLATAHK</sequence>
<dbReference type="InterPro" id="IPR009784">
    <property type="entry name" value="DUF1349"/>
</dbReference>